<reference evidence="1 2" key="1">
    <citation type="submission" date="2024-03" db="EMBL/GenBank/DDBJ databases">
        <title>Human intestinal bacterial collection.</title>
        <authorList>
            <person name="Pauvert C."/>
            <person name="Hitch T.C.A."/>
            <person name="Clavel T."/>
        </authorList>
    </citation>
    <scope>NUCLEOTIDE SEQUENCE [LARGE SCALE GENOMIC DNA]</scope>
    <source>
        <strain evidence="1 2">CLA-AA-H255</strain>
    </source>
</reference>
<evidence type="ECO:0000313" key="1">
    <source>
        <dbReference type="EMBL" id="MEQ2378907.1"/>
    </source>
</evidence>
<evidence type="ECO:0000313" key="2">
    <source>
        <dbReference type="Proteomes" id="UP001442364"/>
    </source>
</evidence>
<sequence>MYNPITEKDKQMIAYHKALENVNLSLFPGMNSKQILFNECLYCQMNKGKNWLKIVIKNLFFVHEKMEMDLKSSPILCLYTKNYRNDHDGYWEKIKADIVSYNTITFLTKLSYHIDWKNLHKKLDWFFISMRELSCISNIKDRVYMSVMLAARKWMFEEVKKLELKPKLVMTYFDSGPDENVLVQYFKQQGAITVTNQHGIGIFKSWNYDLMNQSQILNFKSDFFLARSEKQKEEFERAGFDGNRIIVVGYIGNKELRVKLNHTGVLGLFLDTPSMPLSEQASITLIKFVEDISKKMKFKYIVKCHPNDDVHKYKKMVSEKCIGIYGKEISVQESFEMVDIGIVHTSSTYVDAYEYGIRCLKYCSDAYFPISVKEDEFRTCEELENKLNLWNVKPENEKEEYILSIRRMYAGKWKDGNIRNVIEKLLVL</sequence>
<protein>
    <submittedName>
        <fullName evidence="1">Uncharacterized protein</fullName>
    </submittedName>
</protein>
<dbReference type="EMBL" id="JBBMER010000002">
    <property type="protein sequence ID" value="MEQ2378907.1"/>
    <property type="molecule type" value="Genomic_DNA"/>
</dbReference>
<organism evidence="1 2">
    <name type="scientific">[Lactobacillus] rogosae</name>
    <dbReference type="NCBI Taxonomy" id="706562"/>
    <lineage>
        <taxon>Bacteria</taxon>
        <taxon>Bacillati</taxon>
        <taxon>Bacillota</taxon>
        <taxon>Clostridia</taxon>
        <taxon>Lachnospirales</taxon>
        <taxon>Lachnospiraceae</taxon>
        <taxon>Lachnospira</taxon>
    </lineage>
</organism>
<accession>A0ABV1BUB6</accession>
<proteinExistence type="predicted"/>
<gene>
    <name evidence="1" type="ORF">WMO14_03270</name>
</gene>
<name>A0ABV1BUB6_9FIRM</name>
<keyword evidence="2" id="KW-1185">Reference proteome</keyword>
<dbReference type="Proteomes" id="UP001442364">
    <property type="component" value="Unassembled WGS sequence"/>
</dbReference>
<dbReference type="RefSeq" id="WP_349153270.1">
    <property type="nucleotide sequence ID" value="NZ_DAWDAH010000001.1"/>
</dbReference>
<comment type="caution">
    <text evidence="1">The sequence shown here is derived from an EMBL/GenBank/DDBJ whole genome shotgun (WGS) entry which is preliminary data.</text>
</comment>